<proteinExistence type="predicted"/>
<dbReference type="EMBL" id="JACNEP010000009">
    <property type="protein sequence ID" value="MBC3766678.1"/>
    <property type="molecule type" value="Genomic_DNA"/>
</dbReference>
<evidence type="ECO:0000313" key="2">
    <source>
        <dbReference type="Proteomes" id="UP000601768"/>
    </source>
</evidence>
<keyword evidence="2" id="KW-1185">Reference proteome</keyword>
<accession>A0A8J6IWJ6</accession>
<reference evidence="1" key="2">
    <citation type="submission" date="2020-08" db="EMBL/GenBank/DDBJ databases">
        <authorList>
            <person name="Lai Q."/>
        </authorList>
    </citation>
    <scope>NUCLEOTIDE SEQUENCE</scope>
    <source>
        <strain evidence="1">S27-2</strain>
    </source>
</reference>
<dbReference type="Pfam" id="PF06996">
    <property type="entry name" value="T6SS_TssG"/>
    <property type="match status" value="1"/>
</dbReference>
<dbReference type="Proteomes" id="UP000601768">
    <property type="component" value="Unassembled WGS sequence"/>
</dbReference>
<protein>
    <submittedName>
        <fullName evidence="1">Type VI secretion system baseplate subunit TssG</fullName>
    </submittedName>
</protein>
<gene>
    <name evidence="1" type="primary">tssG</name>
    <name evidence="1" type="ORF">H8B19_12380</name>
</gene>
<dbReference type="RefSeq" id="WP_186507205.1">
    <property type="nucleotide sequence ID" value="NZ_JACNEP010000009.1"/>
</dbReference>
<comment type="caution">
    <text evidence="1">The sequence shown here is derived from an EMBL/GenBank/DDBJ whole genome shotgun (WGS) entry which is preliminary data.</text>
</comment>
<dbReference type="NCBIfam" id="TIGR03347">
    <property type="entry name" value="VI_chp_1"/>
    <property type="match status" value="1"/>
</dbReference>
<dbReference type="InterPro" id="IPR010732">
    <property type="entry name" value="T6SS_TssG-like"/>
</dbReference>
<sequence>MAAQDGPAKYPVISYLLQHPQRFSFYQAVKLLEQANAQQDTMSVGRYGPCNNESIRFRPYASLGFASADIKQLKAISRQHGDVIYRMDINFLGLYGATSPLPAFYTEAIIQHADNESNRRDFLDVFHHRIISLHYRIQAKYLLFEHIKSGLTDPVSNWLFALIGLKNVTQLDSPPLTRLNRLLANMGLLATQNRSGAMVSRIISHYFGRIPVEVQEFIPRKVNISEKQQVCLGKQQSTLGEDITIGAQVENLSGKFRLWIGPLSFARFNQFLPGNGEYEQLIALIRYLLRDPLAFDIGLKLREQDTPDLTLKNNSPCRLGWSSWLGKHNHQTKSVILGHTTI</sequence>
<organism evidence="1 2">
    <name type="scientific">Neptunicella marina</name>
    <dbReference type="NCBI Taxonomy" id="2125989"/>
    <lineage>
        <taxon>Bacteria</taxon>
        <taxon>Pseudomonadati</taxon>
        <taxon>Pseudomonadota</taxon>
        <taxon>Gammaproteobacteria</taxon>
        <taxon>Alteromonadales</taxon>
        <taxon>Alteromonadaceae</taxon>
        <taxon>Neptunicella</taxon>
    </lineage>
</organism>
<dbReference type="PANTHER" id="PTHR35564">
    <property type="match status" value="1"/>
</dbReference>
<dbReference type="PANTHER" id="PTHR35564:SF3">
    <property type="entry name" value="TYPE VI SECRETION SYSTEM BASEPLATE SUBUNIT TSSG"/>
    <property type="match status" value="1"/>
</dbReference>
<dbReference type="AlphaFoldDB" id="A0A8J6IWJ6"/>
<evidence type="ECO:0000313" key="1">
    <source>
        <dbReference type="EMBL" id="MBC3766678.1"/>
    </source>
</evidence>
<name>A0A8J6IWJ6_9ALTE</name>
<reference evidence="1" key="1">
    <citation type="journal article" date="2018" name="Int. J. Syst. Evol. Microbiol.">
        <title>Neptunicella marina gen. nov., sp. nov., isolated from surface seawater.</title>
        <authorList>
            <person name="Liu X."/>
            <person name="Lai Q."/>
            <person name="Du Y."/>
            <person name="Zhang X."/>
            <person name="Liu Z."/>
            <person name="Sun F."/>
            <person name="Shao Z."/>
        </authorList>
    </citation>
    <scope>NUCLEOTIDE SEQUENCE</scope>
    <source>
        <strain evidence="1">S27-2</strain>
    </source>
</reference>